<feature type="domain" description="HTH cro/C1-type" evidence="2">
    <location>
        <begin position="7"/>
        <end position="61"/>
    </location>
</feature>
<dbReference type="SUPFAM" id="SSF47413">
    <property type="entry name" value="lambda repressor-like DNA-binding domains"/>
    <property type="match status" value="1"/>
</dbReference>
<dbReference type="EMBL" id="BK059094">
    <property type="protein sequence ID" value="DAE29416.1"/>
    <property type="molecule type" value="Genomic_DNA"/>
</dbReference>
<evidence type="ECO:0000259" key="2">
    <source>
        <dbReference type="PROSITE" id="PS50943"/>
    </source>
</evidence>
<feature type="compositionally biased region" description="Polar residues" evidence="1">
    <location>
        <begin position="86"/>
        <end position="102"/>
    </location>
</feature>
<dbReference type="InterPro" id="IPR001387">
    <property type="entry name" value="Cro/C1-type_HTH"/>
</dbReference>
<feature type="region of interest" description="Disordered" evidence="1">
    <location>
        <begin position="82"/>
        <end position="119"/>
    </location>
</feature>
<evidence type="ECO:0000313" key="3">
    <source>
        <dbReference type="EMBL" id="DAE29416.1"/>
    </source>
</evidence>
<reference evidence="3" key="1">
    <citation type="journal article" date="2021" name="Proc. Natl. Acad. Sci. U.S.A.">
        <title>A Catalog of Tens of Thousands of Viruses from Human Metagenomes Reveals Hidden Associations with Chronic Diseases.</title>
        <authorList>
            <person name="Tisza M.J."/>
            <person name="Buck C.B."/>
        </authorList>
    </citation>
    <scope>NUCLEOTIDE SEQUENCE</scope>
    <source>
        <strain evidence="3">Ctd0M1</strain>
    </source>
</reference>
<evidence type="ECO:0000256" key="1">
    <source>
        <dbReference type="SAM" id="MobiDB-lite"/>
    </source>
</evidence>
<dbReference type="CDD" id="cd00093">
    <property type="entry name" value="HTH_XRE"/>
    <property type="match status" value="1"/>
</dbReference>
<organism evidence="3">
    <name type="scientific">virus sp. ctd0M1</name>
    <dbReference type="NCBI Taxonomy" id="2827993"/>
    <lineage>
        <taxon>Viruses</taxon>
    </lineage>
</organism>
<sequence>MIYKNRVREIRKLRKMTLEDLAEKLSVSYSAIQKLDAGTVDLDTQWIRKLSAVLDVKPYELLPLDMQPEEITPEEREILRMIRKTATPQGTDNNHISSQTSMEKLPPQPSQPPHKSNER</sequence>
<dbReference type="Pfam" id="PF01381">
    <property type="entry name" value="HTH_3"/>
    <property type="match status" value="1"/>
</dbReference>
<dbReference type="PROSITE" id="PS50943">
    <property type="entry name" value="HTH_CROC1"/>
    <property type="match status" value="1"/>
</dbReference>
<proteinExistence type="predicted"/>
<protein>
    <submittedName>
        <fullName evidence="3">Helix-turn-helix XRE-family like protein</fullName>
    </submittedName>
</protein>
<dbReference type="GO" id="GO:0003677">
    <property type="term" value="F:DNA binding"/>
    <property type="evidence" value="ECO:0007669"/>
    <property type="project" value="InterPro"/>
</dbReference>
<accession>A0A8S5RDE9</accession>
<dbReference type="Gene3D" id="1.10.260.40">
    <property type="entry name" value="lambda repressor-like DNA-binding domains"/>
    <property type="match status" value="1"/>
</dbReference>
<dbReference type="SMART" id="SM00530">
    <property type="entry name" value="HTH_XRE"/>
    <property type="match status" value="1"/>
</dbReference>
<dbReference type="InterPro" id="IPR010982">
    <property type="entry name" value="Lambda_DNA-bd_dom_sf"/>
</dbReference>
<name>A0A8S5RDE9_9VIRU</name>